<feature type="transmembrane region" description="Helical" evidence="5">
    <location>
        <begin position="148"/>
        <end position="171"/>
    </location>
</feature>
<dbReference type="AlphaFoldDB" id="A0A562M7P3"/>
<dbReference type="GO" id="GO:0016020">
    <property type="term" value="C:membrane"/>
    <property type="evidence" value="ECO:0007669"/>
    <property type="project" value="UniProtKB-SubCell"/>
</dbReference>
<evidence type="ECO:0000256" key="2">
    <source>
        <dbReference type="ARBA" id="ARBA00022692"/>
    </source>
</evidence>
<dbReference type="RefSeq" id="WP_145330261.1">
    <property type="nucleotide sequence ID" value="NZ_JBPFPW010000003.1"/>
</dbReference>
<dbReference type="EMBL" id="VLKR01000035">
    <property type="protein sequence ID" value="TWI15966.1"/>
    <property type="molecule type" value="Genomic_DNA"/>
</dbReference>
<sequence length="188" mass="21133">MNAKTAHITMESIRIAFMVFWIYVAIDKLMEPSAFQAALLRQPLPSSWAKPLSLTLPAIELATGILLAGRYKKIGLLLSIALLSSFSVYIALGLLNLYPQKPCGCASVFESLSWEWHLVVNMVLFTLSILGWYLTGPTSPMERHKKRNLSIGFTFIPPIHLGIVTLCLYHTSQIRFPRKFALFPAWPV</sequence>
<comment type="subcellular location">
    <subcellularLocation>
        <location evidence="1">Membrane</location>
        <topology evidence="1">Multi-pass membrane protein</topology>
    </subcellularLocation>
</comment>
<dbReference type="Pfam" id="PF07291">
    <property type="entry name" value="MauE"/>
    <property type="match status" value="1"/>
</dbReference>
<dbReference type="GO" id="GO:0030416">
    <property type="term" value="P:methylamine metabolic process"/>
    <property type="evidence" value="ECO:0007669"/>
    <property type="project" value="InterPro"/>
</dbReference>
<evidence type="ECO:0000313" key="8">
    <source>
        <dbReference type="Proteomes" id="UP000315908"/>
    </source>
</evidence>
<feature type="domain" description="Methylamine utilisation protein MauE" evidence="6">
    <location>
        <begin position="8"/>
        <end position="133"/>
    </location>
</feature>
<evidence type="ECO:0000259" key="6">
    <source>
        <dbReference type="Pfam" id="PF07291"/>
    </source>
</evidence>
<gene>
    <name evidence="7" type="ORF">IQ31_04660</name>
</gene>
<dbReference type="Proteomes" id="UP000315908">
    <property type="component" value="Unassembled WGS sequence"/>
</dbReference>
<dbReference type="InterPro" id="IPR009908">
    <property type="entry name" value="Methylamine_util_MauE"/>
</dbReference>
<dbReference type="OrthoDB" id="702624at2"/>
<evidence type="ECO:0000256" key="1">
    <source>
        <dbReference type="ARBA" id="ARBA00004141"/>
    </source>
</evidence>
<proteinExistence type="predicted"/>
<feature type="transmembrane region" description="Helical" evidence="5">
    <location>
        <begin position="76"/>
        <end position="98"/>
    </location>
</feature>
<feature type="transmembrane region" description="Helical" evidence="5">
    <location>
        <begin position="118"/>
        <end position="136"/>
    </location>
</feature>
<organism evidence="7 8">
    <name type="scientific">Sphingobacterium siyangense</name>
    <dbReference type="NCBI Taxonomy" id="459529"/>
    <lineage>
        <taxon>Bacteria</taxon>
        <taxon>Pseudomonadati</taxon>
        <taxon>Bacteroidota</taxon>
        <taxon>Sphingobacteriia</taxon>
        <taxon>Sphingobacteriales</taxon>
        <taxon>Sphingobacteriaceae</taxon>
        <taxon>Sphingobacterium</taxon>
    </lineage>
</organism>
<evidence type="ECO:0000256" key="4">
    <source>
        <dbReference type="ARBA" id="ARBA00023136"/>
    </source>
</evidence>
<evidence type="ECO:0000313" key="7">
    <source>
        <dbReference type="EMBL" id="TWI15966.1"/>
    </source>
</evidence>
<evidence type="ECO:0000256" key="5">
    <source>
        <dbReference type="SAM" id="Phobius"/>
    </source>
</evidence>
<protein>
    <submittedName>
        <fullName evidence="7">Methylamine utilization protein MauE</fullName>
    </submittedName>
</protein>
<evidence type="ECO:0000256" key="3">
    <source>
        <dbReference type="ARBA" id="ARBA00022989"/>
    </source>
</evidence>
<accession>A0A562M7P3</accession>
<name>A0A562M7P3_9SPHI</name>
<comment type="caution">
    <text evidence="7">The sequence shown here is derived from an EMBL/GenBank/DDBJ whole genome shotgun (WGS) entry which is preliminary data.</text>
</comment>
<keyword evidence="4 5" id="KW-0472">Membrane</keyword>
<keyword evidence="2 5" id="KW-0812">Transmembrane</keyword>
<reference evidence="7 8" key="1">
    <citation type="journal article" date="2015" name="Stand. Genomic Sci.">
        <title>Genomic Encyclopedia of Bacterial and Archaeal Type Strains, Phase III: the genomes of soil and plant-associated and newly described type strains.</title>
        <authorList>
            <person name="Whitman W.B."/>
            <person name="Woyke T."/>
            <person name="Klenk H.P."/>
            <person name="Zhou Y."/>
            <person name="Lilburn T.G."/>
            <person name="Beck B.J."/>
            <person name="De Vos P."/>
            <person name="Vandamme P."/>
            <person name="Eisen J.A."/>
            <person name="Garrity G."/>
            <person name="Hugenholtz P."/>
            <person name="Kyrpides N.C."/>
        </authorList>
    </citation>
    <scope>NUCLEOTIDE SEQUENCE [LARGE SCALE GENOMIC DNA]</scope>
    <source>
        <strain evidence="7 8">CGMCC 1.6855</strain>
    </source>
</reference>
<keyword evidence="3 5" id="KW-1133">Transmembrane helix</keyword>